<organism evidence="7 8">
    <name type="scientific">Tetraparma gracilis</name>
    <dbReference type="NCBI Taxonomy" id="2962635"/>
    <lineage>
        <taxon>Eukaryota</taxon>
        <taxon>Sar</taxon>
        <taxon>Stramenopiles</taxon>
        <taxon>Ochrophyta</taxon>
        <taxon>Bolidophyceae</taxon>
        <taxon>Parmales</taxon>
        <taxon>Triparmaceae</taxon>
        <taxon>Tetraparma</taxon>
    </lineage>
</organism>
<feature type="non-terminal residue" evidence="7">
    <location>
        <position position="1"/>
    </location>
</feature>
<evidence type="ECO:0000313" key="7">
    <source>
        <dbReference type="EMBL" id="GMI19492.1"/>
    </source>
</evidence>
<gene>
    <name evidence="7" type="ORF">TeGR_g1499</name>
</gene>
<dbReference type="Pfam" id="PF00926">
    <property type="entry name" value="DHBP_synthase"/>
    <property type="match status" value="1"/>
</dbReference>
<comment type="similarity">
    <text evidence="2">In the N-terminal section; belongs to the DHBP synthase family.</text>
</comment>
<comment type="caution">
    <text evidence="7">The sequence shown here is derived from an EMBL/GenBank/DDBJ whole genome shotgun (WGS) entry which is preliminary data.</text>
</comment>
<dbReference type="PANTHER" id="PTHR21327">
    <property type="entry name" value="GTP CYCLOHYDROLASE II-RELATED"/>
    <property type="match status" value="1"/>
</dbReference>
<protein>
    <recommendedName>
        <fullName evidence="3">3,4-dihydroxy-2-butanone-4-phosphate synthase</fullName>
        <ecNumber evidence="3">4.1.99.12</ecNumber>
    </recommendedName>
</protein>
<evidence type="ECO:0000259" key="6">
    <source>
        <dbReference type="Pfam" id="PF00925"/>
    </source>
</evidence>
<evidence type="ECO:0000256" key="4">
    <source>
        <dbReference type="ARBA" id="ARBA00022619"/>
    </source>
</evidence>
<evidence type="ECO:0000256" key="5">
    <source>
        <dbReference type="ARBA" id="ARBA00022723"/>
    </source>
</evidence>
<dbReference type="Gene3D" id="3.40.50.10990">
    <property type="entry name" value="GTP cyclohydrolase II"/>
    <property type="match status" value="1"/>
</dbReference>
<dbReference type="Gene3D" id="3.90.870.10">
    <property type="entry name" value="DHBP synthase"/>
    <property type="match status" value="1"/>
</dbReference>
<dbReference type="NCBIfam" id="TIGR00506">
    <property type="entry name" value="ribB"/>
    <property type="match status" value="1"/>
</dbReference>
<dbReference type="SUPFAM" id="SSF55821">
    <property type="entry name" value="YrdC/RibB"/>
    <property type="match status" value="1"/>
</dbReference>
<dbReference type="Pfam" id="PF00925">
    <property type="entry name" value="GTP_cyclohydro2"/>
    <property type="match status" value="1"/>
</dbReference>
<accession>A0ABQ6M4X2</accession>
<dbReference type="SUPFAM" id="SSF142695">
    <property type="entry name" value="RibA-like"/>
    <property type="match status" value="1"/>
</dbReference>
<evidence type="ECO:0000256" key="1">
    <source>
        <dbReference type="ARBA" id="ARBA00004904"/>
    </source>
</evidence>
<dbReference type="InterPro" id="IPR036144">
    <property type="entry name" value="RibA-like_sf"/>
</dbReference>
<dbReference type="EMBL" id="BRYB01002440">
    <property type="protein sequence ID" value="GMI19492.1"/>
    <property type="molecule type" value="Genomic_DNA"/>
</dbReference>
<evidence type="ECO:0000313" key="8">
    <source>
        <dbReference type="Proteomes" id="UP001165060"/>
    </source>
</evidence>
<comment type="pathway">
    <text evidence="1">Cofactor biosynthesis; riboflavin biosynthesis; 2-hydroxy-3-oxobutyl phosphate from D-ribulose 5-phosphate: step 1/1.</text>
</comment>
<dbReference type="EC" id="4.1.99.12" evidence="3"/>
<dbReference type="InterPro" id="IPR017945">
    <property type="entry name" value="DHBP_synth_RibB-like_a/b_dom"/>
</dbReference>
<dbReference type="InterPro" id="IPR000422">
    <property type="entry name" value="DHBP_synthase_RibB"/>
</dbReference>
<evidence type="ECO:0000256" key="3">
    <source>
        <dbReference type="ARBA" id="ARBA00012153"/>
    </source>
</evidence>
<dbReference type="InterPro" id="IPR032677">
    <property type="entry name" value="GTP_cyclohydro_II"/>
</dbReference>
<name>A0ABQ6M4X2_9STRA</name>
<keyword evidence="4" id="KW-0686">Riboflavin biosynthesis</keyword>
<sequence length="346" mass="36944">PPPHRYKLQDEGYDTVDANLHLGFGEDERDYGVVPGILSDLGITEVDLMSNNPLKRESLEALGVNVVNSTPLVPVVNVNNAQYLRTKVERMAHENLADVLMAPRRPAPVAAPPAPAPKKAARLPEKLDGVVAAEDGYCFGKQSVVDCIAAVGRGEIVVVVDDMDRENEGDFIMAADKATPETLATIVRYSSGVICVAMEGERMDALKLPPMVSLSEDPKGTAFSVSVDASQANGITTGISAAERAITCNLLGAPSTDPVDLVRPGHIFPLRAREGGVLTRDGHTEATVDLARLSGCSPAGVLCEIVSEEDVGHMARLPELIRFAEREGMVITSIADLKQYRIDEGV</sequence>
<dbReference type="PANTHER" id="PTHR21327:SF18">
    <property type="entry name" value="3,4-DIHYDROXY-2-BUTANONE 4-PHOSPHATE SYNTHASE"/>
    <property type="match status" value="1"/>
</dbReference>
<dbReference type="Proteomes" id="UP001165060">
    <property type="component" value="Unassembled WGS sequence"/>
</dbReference>
<evidence type="ECO:0000256" key="2">
    <source>
        <dbReference type="ARBA" id="ARBA00005520"/>
    </source>
</evidence>
<keyword evidence="8" id="KW-1185">Reference proteome</keyword>
<reference evidence="7 8" key="1">
    <citation type="journal article" date="2023" name="Commun. Biol.">
        <title>Genome analysis of Parmales, the sister group of diatoms, reveals the evolutionary specialization of diatoms from phago-mixotrophs to photoautotrophs.</title>
        <authorList>
            <person name="Ban H."/>
            <person name="Sato S."/>
            <person name="Yoshikawa S."/>
            <person name="Yamada K."/>
            <person name="Nakamura Y."/>
            <person name="Ichinomiya M."/>
            <person name="Sato N."/>
            <person name="Blanc-Mathieu R."/>
            <person name="Endo H."/>
            <person name="Kuwata A."/>
            <person name="Ogata H."/>
        </authorList>
    </citation>
    <scope>NUCLEOTIDE SEQUENCE [LARGE SCALE GENOMIC DNA]</scope>
</reference>
<proteinExistence type="inferred from homology"/>
<keyword evidence="5" id="KW-0479">Metal-binding</keyword>
<feature type="domain" description="GTP cyclohydrolase II" evidence="6">
    <location>
        <begin position="5"/>
        <end position="70"/>
    </location>
</feature>